<protein>
    <submittedName>
        <fullName evidence="1">Transcriptional regulator</fullName>
    </submittedName>
</protein>
<gene>
    <name evidence="1" type="ORF">GUK36_43285</name>
</gene>
<proteinExistence type="predicted"/>
<sequence length="132" mass="14651">NAHGEHFFIPELQRVMGVTALEQSRVIQSNGRASMADEFETEARRHLLDAMQTAREQHAPMLELRAVLHFADHLLERGETARAASLLADVSTRVDLQSGAPDIRRLAVLLHLTHDCRPSTDAHSGQPVMAND</sequence>
<dbReference type="Proteomes" id="UP000471409">
    <property type="component" value="Unassembled WGS sequence"/>
</dbReference>
<reference evidence="1 2" key="1">
    <citation type="submission" date="2020-01" db="EMBL/GenBank/DDBJ databases">
        <title>Rhizobium genotypes associated with high levels of biological nitrogen fixation by grain legumes in a temperate-maritime cropping system.</title>
        <authorList>
            <person name="Maluk M."/>
            <person name="Francesc Ferrando Molina F."/>
            <person name="Lopez Del Egido L."/>
            <person name="Lafos M."/>
            <person name="Langarica-Fuentes A."/>
            <person name="Gebre Yohannes G."/>
            <person name="Young M.W."/>
            <person name="Martin P."/>
            <person name="Gantlett R."/>
            <person name="Kenicer G."/>
            <person name="Hawes C."/>
            <person name="Begg G.S."/>
            <person name="Quilliam R.S."/>
            <person name="Squire G.R."/>
            <person name="Poole P.S."/>
            <person name="Young P.W."/>
            <person name="Iannetta P.M."/>
            <person name="James E.K."/>
        </authorList>
    </citation>
    <scope>NUCLEOTIDE SEQUENCE [LARGE SCALE GENOMIC DNA]</scope>
    <source>
        <strain evidence="1 2">JHI944</strain>
    </source>
</reference>
<accession>A0A6P0DWK9</accession>
<evidence type="ECO:0000313" key="1">
    <source>
        <dbReference type="EMBL" id="NEK56051.1"/>
    </source>
</evidence>
<feature type="non-terminal residue" evidence="1">
    <location>
        <position position="1"/>
    </location>
</feature>
<comment type="caution">
    <text evidence="1">The sequence shown here is derived from an EMBL/GenBank/DDBJ whole genome shotgun (WGS) entry which is preliminary data.</text>
</comment>
<organism evidence="1 2">
    <name type="scientific">Rhizobium leguminosarum</name>
    <dbReference type="NCBI Taxonomy" id="384"/>
    <lineage>
        <taxon>Bacteria</taxon>
        <taxon>Pseudomonadati</taxon>
        <taxon>Pseudomonadota</taxon>
        <taxon>Alphaproteobacteria</taxon>
        <taxon>Hyphomicrobiales</taxon>
        <taxon>Rhizobiaceae</taxon>
        <taxon>Rhizobium/Agrobacterium group</taxon>
        <taxon>Rhizobium</taxon>
    </lineage>
</organism>
<name>A0A6P0DWK9_RHILE</name>
<feature type="non-terminal residue" evidence="1">
    <location>
        <position position="132"/>
    </location>
</feature>
<dbReference type="AlphaFoldDB" id="A0A6P0DWK9"/>
<evidence type="ECO:0000313" key="2">
    <source>
        <dbReference type="Proteomes" id="UP000471409"/>
    </source>
</evidence>
<dbReference type="EMBL" id="WXXP01001160">
    <property type="protein sequence ID" value="NEK56051.1"/>
    <property type="molecule type" value="Genomic_DNA"/>
</dbReference>